<dbReference type="Proteomes" id="UP000614350">
    <property type="component" value="Unassembled WGS sequence"/>
</dbReference>
<keyword evidence="3" id="KW-1185">Reference proteome</keyword>
<dbReference type="AlphaFoldDB" id="A0A836UZ23"/>
<feature type="compositionally biased region" description="Basic and acidic residues" evidence="1">
    <location>
        <begin position="10"/>
        <end position="45"/>
    </location>
</feature>
<feature type="compositionally biased region" description="Acidic residues" evidence="1">
    <location>
        <begin position="71"/>
        <end position="108"/>
    </location>
</feature>
<comment type="caution">
    <text evidence="2">The sequence shown here is derived from an EMBL/GenBank/DDBJ whole genome shotgun (WGS) entry which is preliminary data.</text>
</comment>
<dbReference type="EMBL" id="JACSEA010000002">
    <property type="protein sequence ID" value="KAF7408434.1"/>
    <property type="molecule type" value="Genomic_DNA"/>
</dbReference>
<reference evidence="2" key="1">
    <citation type="journal article" date="2020" name="G3 (Bethesda)">
        <title>High-Quality Assemblies for Three Invasive Social Wasps from the &lt;i&gt;Vespula&lt;/i&gt; Genus.</title>
        <authorList>
            <person name="Harrop T.W.R."/>
            <person name="Guhlin J."/>
            <person name="McLaughlin G.M."/>
            <person name="Permina E."/>
            <person name="Stockwell P."/>
            <person name="Gilligan J."/>
            <person name="Le Lec M.F."/>
            <person name="Gruber M.A.M."/>
            <person name="Quinn O."/>
            <person name="Lovegrove M."/>
            <person name="Duncan E.J."/>
            <person name="Remnant E.J."/>
            <person name="Van Eeckhoven J."/>
            <person name="Graham B."/>
            <person name="Knapp R.A."/>
            <person name="Langford K.W."/>
            <person name="Kronenberg Z."/>
            <person name="Press M.O."/>
            <person name="Eacker S.M."/>
            <person name="Wilson-Rankin E.E."/>
            <person name="Purcell J."/>
            <person name="Lester P.J."/>
            <person name="Dearden P.K."/>
        </authorList>
    </citation>
    <scope>NUCLEOTIDE SEQUENCE</scope>
    <source>
        <strain evidence="2">Marl-1</strain>
    </source>
</reference>
<proteinExistence type="predicted"/>
<feature type="region of interest" description="Disordered" evidence="1">
    <location>
        <begin position="1"/>
        <end position="112"/>
    </location>
</feature>
<evidence type="ECO:0000313" key="2">
    <source>
        <dbReference type="EMBL" id="KAF7408434.1"/>
    </source>
</evidence>
<gene>
    <name evidence="2" type="ORF">HZH66_002971</name>
</gene>
<name>A0A836UZ23_VESVU</name>
<sequence>MRAGGEAGEGEGRGRGRREGGGGGREGGESDGKREEWFEKSKKTIADSLSPRVSQRPFQEVLVNDGQILNDYDDDGDEDDGDEDEDDDYEDDNDDDDDDDDDEDDKDNDDIRERCKEARFTCKRRQCTYQVNATDYVTISSLAAILFNSHLPAVQDDVLPSTSEDAK</sequence>
<evidence type="ECO:0000313" key="3">
    <source>
        <dbReference type="Proteomes" id="UP000614350"/>
    </source>
</evidence>
<protein>
    <submittedName>
        <fullName evidence="2">Uncharacterized protein</fullName>
    </submittedName>
</protein>
<organism evidence="2 3">
    <name type="scientific">Vespula vulgaris</name>
    <name type="common">Yellow jacket</name>
    <name type="synonym">Wasp</name>
    <dbReference type="NCBI Taxonomy" id="7454"/>
    <lineage>
        <taxon>Eukaryota</taxon>
        <taxon>Metazoa</taxon>
        <taxon>Ecdysozoa</taxon>
        <taxon>Arthropoda</taxon>
        <taxon>Hexapoda</taxon>
        <taxon>Insecta</taxon>
        <taxon>Pterygota</taxon>
        <taxon>Neoptera</taxon>
        <taxon>Endopterygota</taxon>
        <taxon>Hymenoptera</taxon>
        <taxon>Apocrita</taxon>
        <taxon>Aculeata</taxon>
        <taxon>Vespoidea</taxon>
        <taxon>Vespidae</taxon>
        <taxon>Vespinae</taxon>
        <taxon>Vespula</taxon>
    </lineage>
</organism>
<accession>A0A836UZ23</accession>
<evidence type="ECO:0000256" key="1">
    <source>
        <dbReference type="SAM" id="MobiDB-lite"/>
    </source>
</evidence>